<dbReference type="Gene3D" id="6.10.250.2620">
    <property type="match status" value="1"/>
</dbReference>
<dbReference type="OMA" id="AAETKYW"/>
<dbReference type="GO" id="GO:0016592">
    <property type="term" value="C:mediator complex"/>
    <property type="evidence" value="ECO:0007669"/>
    <property type="project" value="InterPro"/>
</dbReference>
<dbReference type="VEuPathDB" id="FungiDB:F503_02280"/>
<dbReference type="HOGENOM" id="CLU_015164_0_0_1"/>
<evidence type="ECO:0000256" key="7">
    <source>
        <dbReference type="ARBA" id="ARBA00032014"/>
    </source>
</evidence>
<evidence type="ECO:0000256" key="2">
    <source>
        <dbReference type="ARBA" id="ARBA00005635"/>
    </source>
</evidence>
<dbReference type="Proteomes" id="UP000016923">
    <property type="component" value="Unassembled WGS sequence"/>
</dbReference>
<keyword evidence="4 8" id="KW-0805">Transcription regulation</keyword>
<reference evidence="10 11" key="1">
    <citation type="journal article" date="2013" name="BMC Genomics">
        <title>The genome and transcriptome of the pine saprophyte Ophiostoma piceae, and a comparison with the bark beetle-associated pine pathogen Grosmannia clavigera.</title>
        <authorList>
            <person name="Haridas S."/>
            <person name="Wang Y."/>
            <person name="Lim L."/>
            <person name="Massoumi Alamouti S."/>
            <person name="Jackman S."/>
            <person name="Docking R."/>
            <person name="Robertson G."/>
            <person name="Birol I."/>
            <person name="Bohlmann J."/>
            <person name="Breuil C."/>
        </authorList>
    </citation>
    <scope>NUCLEOTIDE SEQUENCE [LARGE SCALE GENOMIC DNA]</scope>
    <source>
        <strain evidence="10 11">UAMH 11346</strain>
    </source>
</reference>
<keyword evidence="11" id="KW-1185">Reference proteome</keyword>
<comment type="subcellular location">
    <subcellularLocation>
        <location evidence="1 8">Nucleus</location>
    </subcellularLocation>
</comment>
<dbReference type="InterPro" id="IPR019313">
    <property type="entry name" value="Mediator_Med17"/>
</dbReference>
<evidence type="ECO:0000313" key="10">
    <source>
        <dbReference type="EMBL" id="EPE05541.1"/>
    </source>
</evidence>
<dbReference type="eggNOG" id="ENOG502QS9H">
    <property type="taxonomic scope" value="Eukaryota"/>
</dbReference>
<evidence type="ECO:0000256" key="4">
    <source>
        <dbReference type="ARBA" id="ARBA00023015"/>
    </source>
</evidence>
<evidence type="ECO:0000256" key="8">
    <source>
        <dbReference type="RuleBase" id="RU364140"/>
    </source>
</evidence>
<dbReference type="STRING" id="1262450.S3C1E4"/>
<proteinExistence type="inferred from homology"/>
<protein>
    <recommendedName>
        <fullName evidence="3 8">Mediator of RNA polymerase II transcription subunit 17</fullName>
    </recommendedName>
    <alternativeName>
        <fullName evidence="7 8">Mediator complex subunit 17</fullName>
    </alternativeName>
</protein>
<dbReference type="Pfam" id="PF10156">
    <property type="entry name" value="Med17"/>
    <property type="match status" value="1"/>
</dbReference>
<comment type="subunit">
    <text evidence="8">Component of the Mediator complex.</text>
</comment>
<evidence type="ECO:0000256" key="5">
    <source>
        <dbReference type="ARBA" id="ARBA00023163"/>
    </source>
</evidence>
<evidence type="ECO:0000256" key="1">
    <source>
        <dbReference type="ARBA" id="ARBA00004123"/>
    </source>
</evidence>
<dbReference type="GO" id="GO:0003712">
    <property type="term" value="F:transcription coregulator activity"/>
    <property type="evidence" value="ECO:0007669"/>
    <property type="project" value="InterPro"/>
</dbReference>
<dbReference type="PANTHER" id="PTHR13114">
    <property type="entry name" value="MEDIATOR OF RNA POLYMERASE II TRANSCRIPTION SUBUNIT 17"/>
    <property type="match status" value="1"/>
</dbReference>
<comment type="similarity">
    <text evidence="2 8">Belongs to the Mediator complex subunit 17 family.</text>
</comment>
<accession>S3C1E4</accession>
<feature type="region of interest" description="Disordered" evidence="9">
    <location>
        <begin position="54"/>
        <end position="106"/>
    </location>
</feature>
<gene>
    <name evidence="8" type="primary">MED17</name>
    <name evidence="10" type="ORF">F503_02280</name>
</gene>
<feature type="compositionally biased region" description="Pro residues" evidence="9">
    <location>
        <begin position="1"/>
        <end position="11"/>
    </location>
</feature>
<keyword evidence="6 8" id="KW-0539">Nucleus</keyword>
<feature type="region of interest" description="Disordered" evidence="9">
    <location>
        <begin position="1"/>
        <end position="36"/>
    </location>
</feature>
<evidence type="ECO:0000313" key="11">
    <source>
        <dbReference type="Proteomes" id="UP000016923"/>
    </source>
</evidence>
<sequence length="769" mass="83903">MANPPGAPGDPGPSTLFGERDPVFRPWPLPPKQPSNIADFVSRLKAQGIEFRELSDEGLRKQIEEEKKQAADGKNGANATDSDNKATKSKSANTDEAIERPKGREAMMQRRDEVIVALMNAVQSGAICLDLVSLLLSKDRPTQALQTLSNVRDKVGIGTLSAGRIANATQAARALQIRSRGGALSAADLQNLDETTRTNAERLLEHKTECVGWQLLAMDRASDMLQVAQKRLHTQMRREKRYWSEILAVQERGWCLSRVPGQRRVLRVKFGFSEAAPDLRPLGFAPMHRAKGKHVALDLSFLGPPAAIVLTLRKRDGSSDEIGRSHIPTRLPSSAALEDRILEARNTIFAKELWRELGREVRLLVSHDVVFRDNKIIFPAGAQTQGIVSLETLRLKPTAVDDSSAAATPSPKLDDMAEAICTSLHLLLTHGHREHYNKRSQPALPVDITPSPPAYCMLRTVVSNLKYEMALKHIAMCVSSVCGILHGVGQTGARFTLYERPITPAVMSMPSTATGRAGVQPSASESLCSAFLTQREFSFEYIINAHTRILIRSRTYIAPIKVQYLVQLLPPLPGSGSAAKNPLLDTFPPADGYSTLHDVATYIQDATTHVLAERALAIARTWEAKSGNGKDSVWAMTVDGMAIRHTKSASWTLRLGMAPLPVASAAESSRGKLGKLEEEDAEIYQIDSVVDGADLPPVQVDSPLEQLPPFELRVDASWPHESNDSAVCKTWAWSAASLQQAAQGSVDLESIIEGCISATLKPKTSSQVN</sequence>
<dbReference type="AlphaFoldDB" id="S3C1E4"/>
<keyword evidence="8" id="KW-0010">Activator</keyword>
<evidence type="ECO:0000256" key="6">
    <source>
        <dbReference type="ARBA" id="ARBA00023242"/>
    </source>
</evidence>
<dbReference type="EMBL" id="KE148156">
    <property type="protein sequence ID" value="EPE05541.1"/>
    <property type="molecule type" value="Genomic_DNA"/>
</dbReference>
<feature type="compositionally biased region" description="Basic and acidic residues" evidence="9">
    <location>
        <begin position="97"/>
        <end position="106"/>
    </location>
</feature>
<evidence type="ECO:0000256" key="3">
    <source>
        <dbReference type="ARBA" id="ARBA00019610"/>
    </source>
</evidence>
<organism evidence="10 11">
    <name type="scientific">Ophiostoma piceae (strain UAMH 11346)</name>
    <name type="common">Sap stain fungus</name>
    <dbReference type="NCBI Taxonomy" id="1262450"/>
    <lineage>
        <taxon>Eukaryota</taxon>
        <taxon>Fungi</taxon>
        <taxon>Dikarya</taxon>
        <taxon>Ascomycota</taxon>
        <taxon>Pezizomycotina</taxon>
        <taxon>Sordariomycetes</taxon>
        <taxon>Sordariomycetidae</taxon>
        <taxon>Ophiostomatales</taxon>
        <taxon>Ophiostomataceae</taxon>
        <taxon>Ophiostoma</taxon>
    </lineage>
</organism>
<dbReference type="GO" id="GO:0006357">
    <property type="term" value="P:regulation of transcription by RNA polymerase II"/>
    <property type="evidence" value="ECO:0007669"/>
    <property type="project" value="InterPro"/>
</dbReference>
<comment type="function">
    <text evidence="8">Component of the Mediator complex, a coactivator involved in the regulated transcription of nearly all RNA polymerase II-dependent genes. Mediator functions as a bridge to convey information from gene-specific regulatory proteins to the basal RNA polymerase II transcription machinery. Mediator is recruited to promoters by direct interactions with regulatory proteins and serves as a scaffold for the assembly of a functional preinitiation complex with RNA polymerase II and the general transcription factors.</text>
</comment>
<dbReference type="GO" id="GO:0070847">
    <property type="term" value="C:core mediator complex"/>
    <property type="evidence" value="ECO:0007669"/>
    <property type="project" value="TreeGrafter"/>
</dbReference>
<name>S3C1E4_OPHP1</name>
<keyword evidence="5 8" id="KW-0804">Transcription</keyword>
<dbReference type="PANTHER" id="PTHR13114:SF7">
    <property type="entry name" value="MEDIATOR OF RNA POLYMERASE II TRANSCRIPTION SUBUNIT 17"/>
    <property type="match status" value="1"/>
</dbReference>
<dbReference type="OrthoDB" id="5319830at2759"/>
<feature type="compositionally biased region" description="Basic and acidic residues" evidence="9">
    <location>
        <begin position="54"/>
        <end position="71"/>
    </location>
</feature>
<evidence type="ECO:0000256" key="9">
    <source>
        <dbReference type="SAM" id="MobiDB-lite"/>
    </source>
</evidence>